<dbReference type="AlphaFoldDB" id="A0A0E4G144"/>
<proteinExistence type="predicted"/>
<organism evidence="1 2">
    <name type="scientific">Bradyrhizobium diazoefficiens</name>
    <dbReference type="NCBI Taxonomy" id="1355477"/>
    <lineage>
        <taxon>Bacteria</taxon>
        <taxon>Pseudomonadati</taxon>
        <taxon>Pseudomonadota</taxon>
        <taxon>Alphaproteobacteria</taxon>
        <taxon>Hyphomicrobiales</taxon>
        <taxon>Nitrobacteraceae</taxon>
        <taxon>Bradyrhizobium</taxon>
    </lineage>
</organism>
<sequence length="63" mass="6897">MSTRALACADAWIVELQQATGSIDLLTEKNLHRSREFNDFMSCPRSLAVPARGVAGKMAMSIE</sequence>
<protein>
    <submittedName>
        <fullName evidence="1">Uncharacterized protein</fullName>
    </submittedName>
</protein>
<evidence type="ECO:0000313" key="1">
    <source>
        <dbReference type="EMBL" id="BAR62666.1"/>
    </source>
</evidence>
<dbReference type="EMBL" id="AP014685">
    <property type="protein sequence ID" value="BAR62666.1"/>
    <property type="molecule type" value="Genomic_DNA"/>
</dbReference>
<gene>
    <name evidence="1" type="ORF">NK6_9527</name>
</gene>
<name>A0A0E4G144_9BRAD</name>
<dbReference type="Proteomes" id="UP000063308">
    <property type="component" value="Chromosome"/>
</dbReference>
<evidence type="ECO:0000313" key="2">
    <source>
        <dbReference type="Proteomes" id="UP000063308"/>
    </source>
</evidence>
<accession>A0A0E4G144</accession>
<reference evidence="1 2" key="1">
    <citation type="submission" date="2014-11" db="EMBL/GenBank/DDBJ databases">
        <title>Symbiosis island explosion on the genome of extra-slow-growing strains of soybean bradyrhizobia with massive insertion sequences.</title>
        <authorList>
            <person name="Iida T."/>
            <person name="Minamisawa K."/>
        </authorList>
    </citation>
    <scope>NUCLEOTIDE SEQUENCE [LARGE SCALE GENOMIC DNA]</scope>
    <source>
        <strain evidence="1 2">NK6</strain>
    </source>
</reference>